<feature type="domain" description="SLH" evidence="2">
    <location>
        <begin position="30"/>
        <end position="94"/>
    </location>
</feature>
<evidence type="ECO:0000313" key="3">
    <source>
        <dbReference type="EMBL" id="MBP1966214.1"/>
    </source>
</evidence>
<protein>
    <recommendedName>
        <fullName evidence="2">SLH domain-containing protein</fullName>
    </recommendedName>
</protein>
<comment type="caution">
    <text evidence="3">The sequence shown here is derived from an EMBL/GenBank/DDBJ whole genome shotgun (WGS) entry which is preliminary data.</text>
</comment>
<dbReference type="InterPro" id="IPR001119">
    <property type="entry name" value="SLH_dom"/>
</dbReference>
<evidence type="ECO:0000259" key="2">
    <source>
        <dbReference type="PROSITE" id="PS51272"/>
    </source>
</evidence>
<feature type="chain" id="PRO_5045245617" description="SLH domain-containing protein" evidence="1">
    <location>
        <begin position="25"/>
        <end position="782"/>
    </location>
</feature>
<dbReference type="Pfam" id="PF00395">
    <property type="entry name" value="SLH"/>
    <property type="match status" value="2"/>
</dbReference>
<sequence>MKKSLSVIMSSAMALTLFSSVALGAAAPKSSADFSDLNQLDAATKSKFDAMIAAGIFDGVSNGVFGLHDQMNRAQFAKVAALIFGLKVDSSLQVSSFSDVSSSDPANGYALPYIEALKAANLTDGFGQGTYNPAGEVTKEQLAAFLIRGLNKDAQAKGTTGVNDSTVSSWAKGYAALAIQLNLLGNQADGTFGGIVPATRDLLVTSSYAAKQQFASNGGNTSTSGQHAEIHVDDMKTYGLPGGSQAQIKSILQEKTTDGWRIGTVVKLINSSNSTIRIPDYELRAKTADGTNYTLVPSASNARSILPQSDVTLSYMTDINVKSEVNLTDILWIDVDQKVYPKQETLLADSPVDSIVWRGKDAVINDPALLGDWGATFSVPGVTSSLKYSATSMSKQFTGQSPTYIVQVKVQNSGSYAETVPDFTLSGKSDGQSFIGKRIEESPISLNAGEQKYIHFAITTDTNTQLNAFYVLTPENYLKQGQTTPIQYYTGRIGFGLPANGGTDTSTTPAGGNYTFGTPMVFQQGNEFINPNLAVSLEELHVTNNEETGNKTGLAKFKLINKGDKPIPVPTFAAELAGKDGHTYTGSRQTMGASDIAPGTGVVVSYGYTIPSTDQSDQYKLNVQGVLSGAAQGQSASDSSAYKSTIASYNVSTQSDNDHNNISLYPFKLNIKSWTLSQLTMTTPSLSYTYKLNLDMDITRDPEVIVDNNFSKLKFELVDGSGSSLGSSSFPFTGTNRLVSGTQLLSFNNLTQNQVQNNVSIRVYETVNTPNGEVDRFIAELK</sequence>
<dbReference type="Proteomes" id="UP001519344">
    <property type="component" value="Unassembled WGS sequence"/>
</dbReference>
<feature type="domain" description="SLH" evidence="2">
    <location>
        <begin position="97"/>
        <end position="160"/>
    </location>
</feature>
<gene>
    <name evidence="3" type="ORF">J2Z65_005473</name>
</gene>
<feature type="signal peptide" evidence="1">
    <location>
        <begin position="1"/>
        <end position="24"/>
    </location>
</feature>
<evidence type="ECO:0000313" key="4">
    <source>
        <dbReference type="Proteomes" id="UP001519344"/>
    </source>
</evidence>
<evidence type="ECO:0000256" key="1">
    <source>
        <dbReference type="SAM" id="SignalP"/>
    </source>
</evidence>
<dbReference type="PROSITE" id="PS51272">
    <property type="entry name" value="SLH"/>
    <property type="match status" value="2"/>
</dbReference>
<keyword evidence="1" id="KW-0732">Signal</keyword>
<accession>A0ABS4I5M2</accession>
<dbReference type="EMBL" id="JAGGKV010000019">
    <property type="protein sequence ID" value="MBP1966214.1"/>
    <property type="molecule type" value="Genomic_DNA"/>
</dbReference>
<keyword evidence="4" id="KW-1185">Reference proteome</keyword>
<dbReference type="RefSeq" id="WP_167052287.1">
    <property type="nucleotide sequence ID" value="NZ_JAAOZR010000002.1"/>
</dbReference>
<proteinExistence type="predicted"/>
<reference evidence="3 4" key="1">
    <citation type="submission" date="2021-03" db="EMBL/GenBank/DDBJ databases">
        <title>Genomic Encyclopedia of Type Strains, Phase IV (KMG-IV): sequencing the most valuable type-strain genomes for metagenomic binning, comparative biology and taxonomic classification.</title>
        <authorList>
            <person name="Goeker M."/>
        </authorList>
    </citation>
    <scope>NUCLEOTIDE SEQUENCE [LARGE SCALE GENOMIC DNA]</scope>
    <source>
        <strain evidence="3 4">DSM 24950</strain>
    </source>
</reference>
<name>A0ABS4I5M2_9BACL</name>
<organism evidence="3 4">
    <name type="scientific">Paenibacillus aceris</name>
    <dbReference type="NCBI Taxonomy" id="869555"/>
    <lineage>
        <taxon>Bacteria</taxon>
        <taxon>Bacillati</taxon>
        <taxon>Bacillota</taxon>
        <taxon>Bacilli</taxon>
        <taxon>Bacillales</taxon>
        <taxon>Paenibacillaceae</taxon>
        <taxon>Paenibacillus</taxon>
    </lineage>
</organism>